<dbReference type="InterPro" id="IPR036390">
    <property type="entry name" value="WH_DNA-bd_sf"/>
</dbReference>
<reference evidence="5" key="1">
    <citation type="submission" date="2021-08" db="EMBL/GenBank/DDBJ databases">
        <title>Hoeflea bacterium WL0058 sp. nov., isolated from the sediment.</title>
        <authorList>
            <person name="Wang L."/>
            <person name="Zhang D."/>
        </authorList>
    </citation>
    <scope>NUCLEOTIDE SEQUENCE</scope>
    <source>
        <strain evidence="5">WL0058</strain>
    </source>
</reference>
<evidence type="ECO:0000259" key="4">
    <source>
        <dbReference type="PROSITE" id="PS50995"/>
    </source>
</evidence>
<sequence length="169" mass="19268">MVEQTHTAAARIQQRRETLDANVFSRLPALYAASRVQGRKLLEAGGGLSIVEWRTVWDLYHTGPMTIRDLAYVQRSDHSLLSRALPDMRRKGYITLERDADDGRQMIVALTDCGRQAYERAAPIMQRRRDALRERFTTEEIGAFIAFADRLDEFLHMSAGQLLEGESNT</sequence>
<dbReference type="Gene3D" id="1.10.10.10">
    <property type="entry name" value="Winged helix-like DNA-binding domain superfamily/Winged helix DNA-binding domain"/>
    <property type="match status" value="1"/>
</dbReference>
<dbReference type="GO" id="GO:0003700">
    <property type="term" value="F:DNA-binding transcription factor activity"/>
    <property type="evidence" value="ECO:0007669"/>
    <property type="project" value="InterPro"/>
</dbReference>
<dbReference type="EMBL" id="JAICBX010000001">
    <property type="protein sequence ID" value="MBW8636174.1"/>
    <property type="molecule type" value="Genomic_DNA"/>
</dbReference>
<evidence type="ECO:0000313" key="6">
    <source>
        <dbReference type="Proteomes" id="UP001196509"/>
    </source>
</evidence>
<dbReference type="InterPro" id="IPR036388">
    <property type="entry name" value="WH-like_DNA-bd_sf"/>
</dbReference>
<organism evidence="5 6">
    <name type="scientific">Flavimaribacter sediminis</name>
    <dbReference type="NCBI Taxonomy" id="2865987"/>
    <lineage>
        <taxon>Bacteria</taxon>
        <taxon>Pseudomonadati</taxon>
        <taxon>Pseudomonadota</taxon>
        <taxon>Alphaproteobacteria</taxon>
        <taxon>Hyphomicrobiales</taxon>
        <taxon>Rhizobiaceae</taxon>
        <taxon>Flavimaribacter</taxon>
    </lineage>
</organism>
<dbReference type="InterPro" id="IPR000835">
    <property type="entry name" value="HTH_MarR-typ"/>
</dbReference>
<comment type="caution">
    <text evidence="5">The sequence shown here is derived from an EMBL/GenBank/DDBJ whole genome shotgun (WGS) entry which is preliminary data.</text>
</comment>
<evidence type="ECO:0000313" key="5">
    <source>
        <dbReference type="EMBL" id="MBW8636174.1"/>
    </source>
</evidence>
<dbReference type="SMART" id="SM00347">
    <property type="entry name" value="HTH_MARR"/>
    <property type="match status" value="1"/>
</dbReference>
<dbReference type="RefSeq" id="WP_220226877.1">
    <property type="nucleotide sequence ID" value="NZ_JAICBX010000001.1"/>
</dbReference>
<dbReference type="SUPFAM" id="SSF46785">
    <property type="entry name" value="Winged helix' DNA-binding domain"/>
    <property type="match status" value="1"/>
</dbReference>
<feature type="domain" description="HTH marR-type" evidence="4">
    <location>
        <begin position="20"/>
        <end position="153"/>
    </location>
</feature>
<dbReference type="PROSITE" id="PS50995">
    <property type="entry name" value="HTH_MARR_2"/>
    <property type="match status" value="1"/>
</dbReference>
<dbReference type="Pfam" id="PF01047">
    <property type="entry name" value="MarR"/>
    <property type="match status" value="1"/>
</dbReference>
<accession>A0AAE3CZ12</accession>
<proteinExistence type="predicted"/>
<protein>
    <submittedName>
        <fullName evidence="5">MarR family transcriptional regulator</fullName>
    </submittedName>
</protein>
<dbReference type="GO" id="GO:0003677">
    <property type="term" value="F:DNA binding"/>
    <property type="evidence" value="ECO:0007669"/>
    <property type="project" value="UniProtKB-KW"/>
</dbReference>
<dbReference type="AlphaFoldDB" id="A0AAE3CZ12"/>
<dbReference type="Proteomes" id="UP001196509">
    <property type="component" value="Unassembled WGS sequence"/>
</dbReference>
<evidence type="ECO:0000256" key="2">
    <source>
        <dbReference type="ARBA" id="ARBA00023125"/>
    </source>
</evidence>
<gene>
    <name evidence="5" type="ORF">K1W69_03160</name>
</gene>
<evidence type="ECO:0000256" key="1">
    <source>
        <dbReference type="ARBA" id="ARBA00023015"/>
    </source>
</evidence>
<keyword evidence="1" id="KW-0805">Transcription regulation</keyword>
<keyword evidence="3" id="KW-0804">Transcription</keyword>
<evidence type="ECO:0000256" key="3">
    <source>
        <dbReference type="ARBA" id="ARBA00023163"/>
    </source>
</evidence>
<keyword evidence="2" id="KW-0238">DNA-binding</keyword>
<dbReference type="PANTHER" id="PTHR42756:SF1">
    <property type="entry name" value="TRANSCRIPTIONAL REPRESSOR OF EMRAB OPERON"/>
    <property type="match status" value="1"/>
</dbReference>
<name>A0AAE3CZ12_9HYPH</name>
<keyword evidence="6" id="KW-1185">Reference proteome</keyword>
<dbReference type="PANTHER" id="PTHR42756">
    <property type="entry name" value="TRANSCRIPTIONAL REGULATOR, MARR"/>
    <property type="match status" value="1"/>
</dbReference>